<comment type="function">
    <text evidence="5">Involved in chemotaxis. Part of a chemotaxis signal transduction system that modulates chemotaxis in response to various stimuli. Catalyzes the demethylation of specific methylglutamate residues introduced into the chemoreceptors (methyl-accepting chemotaxis proteins or MCP) by CheR. Also mediates the irreversible deamidation of specific glutamine residues to glutamic acid.</text>
</comment>
<evidence type="ECO:0000313" key="11">
    <source>
        <dbReference type="Proteomes" id="UP000030700"/>
    </source>
</evidence>
<dbReference type="GO" id="GO:0006935">
    <property type="term" value="P:chemotaxis"/>
    <property type="evidence" value="ECO:0007669"/>
    <property type="project" value="UniProtKB-UniRule"/>
</dbReference>
<dbReference type="NCBIfam" id="NF001965">
    <property type="entry name" value="PRK00742.1"/>
    <property type="match status" value="1"/>
</dbReference>
<dbReference type="Pfam" id="PF00072">
    <property type="entry name" value="Response_reg"/>
    <property type="match status" value="1"/>
</dbReference>
<comment type="similarity">
    <text evidence="5">Belongs to the CheB family.</text>
</comment>
<feature type="active site" evidence="5 6">
    <location>
        <position position="205"/>
    </location>
</feature>
<comment type="catalytic activity">
    <reaction evidence="5">
        <text>L-glutaminyl-[protein] + H2O = L-glutamyl-[protein] + NH4(+)</text>
        <dbReference type="Rhea" id="RHEA:16441"/>
        <dbReference type="Rhea" id="RHEA-COMP:10207"/>
        <dbReference type="Rhea" id="RHEA-COMP:10208"/>
        <dbReference type="ChEBI" id="CHEBI:15377"/>
        <dbReference type="ChEBI" id="CHEBI:28938"/>
        <dbReference type="ChEBI" id="CHEBI:29973"/>
        <dbReference type="ChEBI" id="CHEBI:30011"/>
        <dbReference type="EC" id="3.5.1.44"/>
    </reaction>
</comment>
<feature type="active site" evidence="5 6">
    <location>
        <position position="301"/>
    </location>
</feature>
<comment type="catalytic activity">
    <reaction evidence="4 5">
        <text>[protein]-L-glutamate 5-O-methyl ester + H2O = L-glutamyl-[protein] + methanol + H(+)</text>
        <dbReference type="Rhea" id="RHEA:23236"/>
        <dbReference type="Rhea" id="RHEA-COMP:10208"/>
        <dbReference type="Rhea" id="RHEA-COMP:10311"/>
        <dbReference type="ChEBI" id="CHEBI:15377"/>
        <dbReference type="ChEBI" id="CHEBI:15378"/>
        <dbReference type="ChEBI" id="CHEBI:17790"/>
        <dbReference type="ChEBI" id="CHEBI:29973"/>
        <dbReference type="ChEBI" id="CHEBI:82795"/>
        <dbReference type="EC" id="3.1.1.61"/>
    </reaction>
</comment>
<evidence type="ECO:0000256" key="4">
    <source>
        <dbReference type="ARBA" id="ARBA00048267"/>
    </source>
</evidence>
<evidence type="ECO:0000256" key="6">
    <source>
        <dbReference type="PROSITE-ProRule" id="PRU00050"/>
    </source>
</evidence>
<feature type="domain" description="Response regulatory" evidence="8">
    <location>
        <begin position="10"/>
        <end position="128"/>
    </location>
</feature>
<comment type="subcellular location">
    <subcellularLocation>
        <location evidence="5">Cytoplasm</location>
    </subcellularLocation>
</comment>
<dbReference type="Gene3D" id="3.40.50.180">
    <property type="entry name" value="Methylesterase CheB, C-terminal domain"/>
    <property type="match status" value="1"/>
</dbReference>
<comment type="domain">
    <text evidence="5">Contains a C-terminal catalytic domain, and an N-terminal region which modulates catalytic activity.</text>
</comment>
<dbReference type="STRING" id="1499966.U14_00909"/>
<evidence type="ECO:0000259" key="8">
    <source>
        <dbReference type="PROSITE" id="PS50110"/>
    </source>
</evidence>
<feature type="active site" evidence="5 6">
    <location>
        <position position="178"/>
    </location>
</feature>
<dbReference type="Pfam" id="PF01339">
    <property type="entry name" value="CheB_methylest"/>
    <property type="match status" value="1"/>
</dbReference>
<evidence type="ECO:0000256" key="1">
    <source>
        <dbReference type="ARBA" id="ARBA00022490"/>
    </source>
</evidence>
<keyword evidence="3 5" id="KW-0378">Hydrolase</keyword>
<dbReference type="CDD" id="cd17541">
    <property type="entry name" value="REC_CheB-like"/>
    <property type="match status" value="1"/>
</dbReference>
<dbReference type="InterPro" id="IPR008248">
    <property type="entry name" value="CheB-like"/>
</dbReference>
<dbReference type="EC" id="3.5.1.44" evidence="5"/>
<dbReference type="HAMAP" id="MF_00099">
    <property type="entry name" value="CheB_chemtxs"/>
    <property type="match status" value="1"/>
</dbReference>
<name>A0A0S6VWW9_9BACT</name>
<keyword evidence="2 5" id="KW-0145">Chemotaxis</keyword>
<organism evidence="10 11">
    <name type="scientific">Candidatus Moduliflexus flocculans</name>
    <dbReference type="NCBI Taxonomy" id="1499966"/>
    <lineage>
        <taxon>Bacteria</taxon>
        <taxon>Candidatus Moduliflexota</taxon>
        <taxon>Candidatus Moduliflexia</taxon>
        <taxon>Candidatus Moduliflexales</taxon>
        <taxon>Candidatus Moduliflexaceae</taxon>
    </lineage>
</organism>
<dbReference type="EMBL" id="DF820455">
    <property type="protein sequence ID" value="GAK49686.1"/>
    <property type="molecule type" value="Genomic_DNA"/>
</dbReference>
<evidence type="ECO:0000256" key="5">
    <source>
        <dbReference type="HAMAP-Rule" id="MF_00099"/>
    </source>
</evidence>
<protein>
    <recommendedName>
        <fullName evidence="5">Protein-glutamate methylesterase/protein-glutamine glutaminase</fullName>
        <ecNumber evidence="5">3.1.1.61</ecNumber>
        <ecNumber evidence="5">3.5.1.44</ecNumber>
    </recommendedName>
</protein>
<evidence type="ECO:0000256" key="7">
    <source>
        <dbReference type="PROSITE-ProRule" id="PRU00169"/>
    </source>
</evidence>
<dbReference type="EC" id="3.1.1.61" evidence="5"/>
<dbReference type="GO" id="GO:0050568">
    <property type="term" value="F:protein-glutamine glutaminase activity"/>
    <property type="evidence" value="ECO:0007669"/>
    <property type="project" value="UniProtKB-UniRule"/>
</dbReference>
<dbReference type="SMART" id="SM00448">
    <property type="entry name" value="REC"/>
    <property type="match status" value="1"/>
</dbReference>
<sequence>MVETLTKSLRVLIVDDAIVFRRGLSEMLSDVPYIEVVGTASNGKIALMKIPSLKPDALVLDVEMPELDGIETLKALRELHPTIKVIMLSIHTTRGADKTLEALSLGAIDFVEKPSGSNDYRTNFQKIRGELLPKLRLLKLQKSFLAPQPSPASPPAASPKRAPSVLRKECEVIAIASSTGGPNALNIVLPEISREANVSILIVQHMPPLFTKQFALSLDQKTEYTVREAATGDIVAPGTAFVAPGNYHMALREVGGERRITLHQGPLENGCRPSANVLFRSVAEIYGKRALGVVLTGMGKDGMEGAKMMKEQGATIIAQDKDTSVAWGMPRSVIEAELADIVLPLQEVARTINRIIS</sequence>
<dbReference type="PANTHER" id="PTHR42872">
    <property type="entry name" value="PROTEIN-GLUTAMATE METHYLESTERASE/PROTEIN-GLUTAMINE GLUTAMINASE"/>
    <property type="match status" value="1"/>
</dbReference>
<dbReference type="Proteomes" id="UP000030700">
    <property type="component" value="Unassembled WGS sequence"/>
</dbReference>
<dbReference type="SUPFAM" id="SSF52738">
    <property type="entry name" value="Methylesterase CheB, C-terminal domain"/>
    <property type="match status" value="1"/>
</dbReference>
<evidence type="ECO:0000256" key="3">
    <source>
        <dbReference type="ARBA" id="ARBA00022801"/>
    </source>
</evidence>
<dbReference type="PANTHER" id="PTHR42872:SF6">
    <property type="entry name" value="PROTEIN-GLUTAMATE METHYLESTERASE_PROTEIN-GLUTAMINE GLUTAMINASE"/>
    <property type="match status" value="1"/>
</dbReference>
<dbReference type="GO" id="GO:0005737">
    <property type="term" value="C:cytoplasm"/>
    <property type="evidence" value="ECO:0007669"/>
    <property type="project" value="UniProtKB-SubCell"/>
</dbReference>
<dbReference type="InterPro" id="IPR011006">
    <property type="entry name" value="CheY-like_superfamily"/>
</dbReference>
<dbReference type="GO" id="GO:0008984">
    <property type="term" value="F:protein-glutamate methylesterase activity"/>
    <property type="evidence" value="ECO:0007669"/>
    <property type="project" value="UniProtKB-UniRule"/>
</dbReference>
<dbReference type="PROSITE" id="PS50122">
    <property type="entry name" value="CHEB"/>
    <property type="match status" value="1"/>
</dbReference>
<feature type="modified residue" description="4-aspartylphosphate" evidence="5 7">
    <location>
        <position position="61"/>
    </location>
</feature>
<accession>A0A0S6VWW9</accession>
<dbReference type="Gene3D" id="3.40.50.2300">
    <property type="match status" value="1"/>
</dbReference>
<comment type="PTM">
    <text evidence="5">Phosphorylated by CheA. Phosphorylation of the N-terminal regulatory domain activates the methylesterase activity.</text>
</comment>
<dbReference type="SUPFAM" id="SSF52172">
    <property type="entry name" value="CheY-like"/>
    <property type="match status" value="1"/>
</dbReference>
<proteinExistence type="inferred from homology"/>
<keyword evidence="11" id="KW-1185">Reference proteome</keyword>
<reference evidence="10 11" key="1">
    <citation type="journal article" date="2015" name="PeerJ">
        <title>First genomic representation of candidate bacterial phylum KSB3 points to enhanced environmental sensing as a trigger of wastewater bulking.</title>
        <authorList>
            <person name="Sekiguchi Y."/>
            <person name="Ohashi A."/>
            <person name="Parks D.H."/>
            <person name="Yamauchi T."/>
            <person name="Tyson G.W."/>
            <person name="Hugenholtz P."/>
        </authorList>
    </citation>
    <scope>NUCLEOTIDE SEQUENCE [LARGE SCALE GENOMIC DNA]</scope>
</reference>
<evidence type="ECO:0000256" key="2">
    <source>
        <dbReference type="ARBA" id="ARBA00022500"/>
    </source>
</evidence>
<dbReference type="InterPro" id="IPR000673">
    <property type="entry name" value="Sig_transdc_resp-reg_Me-estase"/>
</dbReference>
<dbReference type="AlphaFoldDB" id="A0A0S6VWW9"/>
<dbReference type="CDD" id="cd16432">
    <property type="entry name" value="CheB_Rec"/>
    <property type="match status" value="1"/>
</dbReference>
<keyword evidence="1 5" id="KW-0963">Cytoplasm</keyword>
<evidence type="ECO:0000259" key="9">
    <source>
        <dbReference type="PROSITE" id="PS50122"/>
    </source>
</evidence>
<dbReference type="PROSITE" id="PS50110">
    <property type="entry name" value="RESPONSE_REGULATORY"/>
    <property type="match status" value="1"/>
</dbReference>
<dbReference type="PIRSF" id="PIRSF000876">
    <property type="entry name" value="RR_chemtxs_CheB"/>
    <property type="match status" value="1"/>
</dbReference>
<keyword evidence="5 7" id="KW-0597">Phosphoprotein</keyword>
<dbReference type="GO" id="GO:0000156">
    <property type="term" value="F:phosphorelay response regulator activity"/>
    <property type="evidence" value="ECO:0007669"/>
    <property type="project" value="InterPro"/>
</dbReference>
<dbReference type="InterPro" id="IPR001789">
    <property type="entry name" value="Sig_transdc_resp-reg_receiver"/>
</dbReference>
<dbReference type="InterPro" id="IPR035909">
    <property type="entry name" value="CheB_C"/>
</dbReference>
<gene>
    <name evidence="5" type="primary">cheB</name>
    <name evidence="10" type="ORF">U14_00909</name>
</gene>
<evidence type="ECO:0000313" key="10">
    <source>
        <dbReference type="EMBL" id="GAK49686.1"/>
    </source>
</evidence>
<feature type="domain" description="CheB-type methylesterase" evidence="9">
    <location>
        <begin position="166"/>
        <end position="357"/>
    </location>
</feature>
<dbReference type="HOGENOM" id="CLU_000445_51_0_0"/>